<dbReference type="EMBL" id="CAXDID020000045">
    <property type="protein sequence ID" value="CAL6002310.1"/>
    <property type="molecule type" value="Genomic_DNA"/>
</dbReference>
<keyword evidence="3" id="KW-1185">Reference proteome</keyword>
<evidence type="ECO:0000313" key="1">
    <source>
        <dbReference type="EMBL" id="CAI9978456.1"/>
    </source>
</evidence>
<organism evidence="1">
    <name type="scientific">Hexamita inflata</name>
    <dbReference type="NCBI Taxonomy" id="28002"/>
    <lineage>
        <taxon>Eukaryota</taxon>
        <taxon>Metamonada</taxon>
        <taxon>Diplomonadida</taxon>
        <taxon>Hexamitidae</taxon>
        <taxon>Hexamitinae</taxon>
        <taxon>Hexamita</taxon>
    </lineage>
</organism>
<evidence type="ECO:0000313" key="2">
    <source>
        <dbReference type="EMBL" id="CAL6002310.1"/>
    </source>
</evidence>
<dbReference type="Proteomes" id="UP001642409">
    <property type="component" value="Unassembled WGS sequence"/>
</dbReference>
<proteinExistence type="predicted"/>
<accession>A0AA86RPU2</accession>
<reference evidence="2 3" key="2">
    <citation type="submission" date="2024-07" db="EMBL/GenBank/DDBJ databases">
        <authorList>
            <person name="Akdeniz Z."/>
        </authorList>
    </citation>
    <scope>NUCLEOTIDE SEQUENCE [LARGE SCALE GENOMIC DNA]</scope>
</reference>
<reference evidence="1" key="1">
    <citation type="submission" date="2023-06" db="EMBL/GenBank/DDBJ databases">
        <authorList>
            <person name="Kurt Z."/>
        </authorList>
    </citation>
    <scope>NUCLEOTIDE SEQUENCE</scope>
</reference>
<sequence>MVGSQVPHRSWEIKTSSPSLFWNSSQKISRLSTYVSNVDLRIRSEDLIPPRQCSKNNKETVQFILIVSYQQQLLIVSIENSHNKLAMHSDLLKLNSTFQKFFVQQFEAPVTIQLKYQIVLLLSLLQNTNYSISVFLQQFKRVAYHKIKLEV</sequence>
<evidence type="ECO:0000313" key="3">
    <source>
        <dbReference type="Proteomes" id="UP001642409"/>
    </source>
</evidence>
<dbReference type="AlphaFoldDB" id="A0AA86RPU2"/>
<dbReference type="EMBL" id="CATOUU010001185">
    <property type="protein sequence ID" value="CAI9978456.1"/>
    <property type="molecule type" value="Genomic_DNA"/>
</dbReference>
<protein>
    <submittedName>
        <fullName evidence="2">Hypothetical_protein</fullName>
    </submittedName>
</protein>
<comment type="caution">
    <text evidence="1">The sequence shown here is derived from an EMBL/GenBank/DDBJ whole genome shotgun (WGS) entry which is preliminary data.</text>
</comment>
<name>A0AA86RPU2_9EUKA</name>
<gene>
    <name evidence="2" type="ORF">HINF_LOCUS17858</name>
    <name evidence="1" type="ORF">HINF_LOCUS66101</name>
</gene>